<dbReference type="InterPro" id="IPR006287">
    <property type="entry name" value="DJ-1"/>
</dbReference>
<dbReference type="InterPro" id="IPR050325">
    <property type="entry name" value="Prot/Nucl_acid_deglycase"/>
</dbReference>
<dbReference type="AlphaFoldDB" id="A0A2K8NYH1"/>
<dbReference type="Proteomes" id="UP000232230">
    <property type="component" value="Chromosome"/>
</dbReference>
<reference evidence="2 3" key="1">
    <citation type="submission" date="2017-11" db="EMBL/GenBank/DDBJ databases">
        <title>Genome sequence of Entomoplasma somnilux PYAN-1 (ATCC 49194).</title>
        <authorList>
            <person name="Lo W.-S."/>
            <person name="Gasparich G.E."/>
            <person name="Kuo C.-H."/>
        </authorList>
    </citation>
    <scope>NUCLEOTIDE SEQUENCE [LARGE SCALE GENOMIC DNA]</scope>
    <source>
        <strain evidence="2 3">PYAN-1</strain>
    </source>
</reference>
<dbReference type="PANTHER" id="PTHR48094">
    <property type="entry name" value="PROTEIN/NUCLEIC ACID DEGLYCASE DJ-1-RELATED"/>
    <property type="match status" value="1"/>
</dbReference>
<dbReference type="Pfam" id="PF01965">
    <property type="entry name" value="DJ-1_PfpI"/>
    <property type="match status" value="1"/>
</dbReference>
<evidence type="ECO:0000313" key="2">
    <source>
        <dbReference type="EMBL" id="ATZ18794.1"/>
    </source>
</evidence>
<keyword evidence="3" id="KW-1185">Reference proteome</keyword>
<protein>
    <submittedName>
        <fullName evidence="2">4-methyl-5(B-hydroxyethyl)-thiazole monophosphate biosynthesis</fullName>
    </submittedName>
</protein>
<evidence type="ECO:0000313" key="3">
    <source>
        <dbReference type="Proteomes" id="UP000232230"/>
    </source>
</evidence>
<dbReference type="GO" id="GO:0005737">
    <property type="term" value="C:cytoplasm"/>
    <property type="evidence" value="ECO:0007669"/>
    <property type="project" value="TreeGrafter"/>
</dbReference>
<evidence type="ECO:0000259" key="1">
    <source>
        <dbReference type="Pfam" id="PF01965"/>
    </source>
</evidence>
<dbReference type="SUPFAM" id="SSF52317">
    <property type="entry name" value="Class I glutamine amidotransferase-like"/>
    <property type="match status" value="1"/>
</dbReference>
<sequence>MINIGLFLHNKFEEIEAVAAIDILRRANYNVEIISVENNLEVTGSHGIKIISDINISEANFEKYNGLIIPGGPGIEKLINNDMFLKIITDFYREDKMLGAICAAPQILGKLQLLNNKFITHFPGADKFLLNAKIDLSKPSIIDKNIVTGQSAGTAVQFALNIIEYFEGIERKEKMSKEIVTNYN</sequence>
<dbReference type="KEGG" id="esx:ESOMN_v1c04120"/>
<dbReference type="CDD" id="cd03135">
    <property type="entry name" value="GATase1_DJ-1"/>
    <property type="match status" value="1"/>
</dbReference>
<dbReference type="NCBIfam" id="TIGR01383">
    <property type="entry name" value="not_thiJ"/>
    <property type="match status" value="1"/>
</dbReference>
<dbReference type="InterPro" id="IPR029062">
    <property type="entry name" value="Class_I_gatase-like"/>
</dbReference>
<feature type="domain" description="DJ-1/PfpI" evidence="1">
    <location>
        <begin position="6"/>
        <end position="164"/>
    </location>
</feature>
<dbReference type="EMBL" id="CP024965">
    <property type="protein sequence ID" value="ATZ18794.1"/>
    <property type="molecule type" value="Genomic_DNA"/>
</dbReference>
<dbReference type="InterPro" id="IPR002818">
    <property type="entry name" value="DJ-1/PfpI"/>
</dbReference>
<dbReference type="PANTHER" id="PTHR48094:SF12">
    <property type="entry name" value="PARKINSON DISEASE PROTEIN 7 HOMOLOG"/>
    <property type="match status" value="1"/>
</dbReference>
<proteinExistence type="predicted"/>
<gene>
    <name evidence="2" type="primary">thiJ</name>
    <name evidence="2" type="ORF">ESOMN_v1c04120</name>
</gene>
<accession>A0A2K8NYH1</accession>
<dbReference type="Gene3D" id="3.40.50.880">
    <property type="match status" value="1"/>
</dbReference>
<name>A0A2K8NYH1_9MOLU</name>
<dbReference type="RefSeq" id="WP_024863317.1">
    <property type="nucleotide sequence ID" value="NZ_CP024965.1"/>
</dbReference>
<organism evidence="2 3">
    <name type="scientific">Williamsoniiplasma somnilux</name>
    <dbReference type="NCBI Taxonomy" id="215578"/>
    <lineage>
        <taxon>Bacteria</taxon>
        <taxon>Bacillati</taxon>
        <taxon>Mycoplasmatota</taxon>
        <taxon>Mollicutes</taxon>
        <taxon>Entomoplasmatales</taxon>
        <taxon>Williamsoniiplasma</taxon>
    </lineage>
</organism>